<dbReference type="Pfam" id="PF07690">
    <property type="entry name" value="MFS_1"/>
    <property type="match status" value="1"/>
</dbReference>
<organism evidence="6 7">
    <name type="scientific">Candidatus Roizmanbacteria bacterium CG11_big_fil_rev_8_21_14_0_20_36_8</name>
    <dbReference type="NCBI Taxonomy" id="1974856"/>
    <lineage>
        <taxon>Bacteria</taxon>
        <taxon>Candidatus Roizmaniibacteriota</taxon>
    </lineage>
</organism>
<protein>
    <recommendedName>
        <fullName evidence="5">Major facilitator superfamily (MFS) profile domain-containing protein</fullName>
    </recommendedName>
</protein>
<feature type="transmembrane region" description="Helical" evidence="4">
    <location>
        <begin position="213"/>
        <end position="236"/>
    </location>
</feature>
<keyword evidence="2 4" id="KW-1133">Transmembrane helix</keyword>
<evidence type="ECO:0000259" key="5">
    <source>
        <dbReference type="PROSITE" id="PS50850"/>
    </source>
</evidence>
<dbReference type="InterPro" id="IPR053160">
    <property type="entry name" value="MFS_DHA3_Transporter"/>
</dbReference>
<feature type="transmembrane region" description="Helical" evidence="4">
    <location>
        <begin position="248"/>
        <end position="271"/>
    </location>
</feature>
<dbReference type="InterPro" id="IPR036259">
    <property type="entry name" value="MFS_trans_sf"/>
</dbReference>
<feature type="transmembrane region" description="Helical" evidence="4">
    <location>
        <begin position="164"/>
        <end position="184"/>
    </location>
</feature>
<comment type="caution">
    <text evidence="6">The sequence shown here is derived from an EMBL/GenBank/DDBJ whole genome shotgun (WGS) entry which is preliminary data.</text>
</comment>
<evidence type="ECO:0000256" key="4">
    <source>
        <dbReference type="SAM" id="Phobius"/>
    </source>
</evidence>
<evidence type="ECO:0000256" key="2">
    <source>
        <dbReference type="ARBA" id="ARBA00022989"/>
    </source>
</evidence>
<dbReference type="InterPro" id="IPR020846">
    <property type="entry name" value="MFS_dom"/>
</dbReference>
<feature type="transmembrane region" description="Helical" evidence="4">
    <location>
        <begin position="98"/>
        <end position="119"/>
    </location>
</feature>
<reference evidence="6 7" key="1">
    <citation type="submission" date="2017-09" db="EMBL/GenBank/DDBJ databases">
        <title>Depth-based differentiation of microbial function through sediment-hosted aquifers and enrichment of novel symbionts in the deep terrestrial subsurface.</title>
        <authorList>
            <person name="Probst A.J."/>
            <person name="Ladd B."/>
            <person name="Jarett J.K."/>
            <person name="Geller-Mcgrath D.E."/>
            <person name="Sieber C.M."/>
            <person name="Emerson J.B."/>
            <person name="Anantharaman K."/>
            <person name="Thomas B.C."/>
            <person name="Malmstrom R."/>
            <person name="Stieglmeier M."/>
            <person name="Klingl A."/>
            <person name="Woyke T."/>
            <person name="Ryan C.M."/>
            <person name="Banfield J.F."/>
        </authorList>
    </citation>
    <scope>NUCLEOTIDE SEQUENCE [LARGE SCALE GENOMIC DNA]</scope>
    <source>
        <strain evidence="6">CG11_big_fil_rev_8_21_14_0_20_36_8</strain>
    </source>
</reference>
<dbReference type="EMBL" id="PCVM01000041">
    <property type="protein sequence ID" value="PIQ73583.1"/>
    <property type="molecule type" value="Genomic_DNA"/>
</dbReference>
<dbReference type="GO" id="GO:0022857">
    <property type="term" value="F:transmembrane transporter activity"/>
    <property type="evidence" value="ECO:0007669"/>
    <property type="project" value="InterPro"/>
</dbReference>
<feature type="transmembrane region" description="Helical" evidence="4">
    <location>
        <begin position="9"/>
        <end position="29"/>
    </location>
</feature>
<feature type="transmembrane region" description="Helical" evidence="4">
    <location>
        <begin position="364"/>
        <end position="386"/>
    </location>
</feature>
<feature type="transmembrane region" description="Helical" evidence="4">
    <location>
        <begin position="35"/>
        <end position="52"/>
    </location>
</feature>
<feature type="transmembrane region" description="Helical" evidence="4">
    <location>
        <begin position="278"/>
        <end position="296"/>
    </location>
</feature>
<evidence type="ECO:0000256" key="1">
    <source>
        <dbReference type="ARBA" id="ARBA00022692"/>
    </source>
</evidence>
<feature type="transmembrane region" description="Helical" evidence="4">
    <location>
        <begin position="73"/>
        <end position="92"/>
    </location>
</feature>
<keyword evidence="3 4" id="KW-0472">Membrane</keyword>
<dbReference type="InterPro" id="IPR011701">
    <property type="entry name" value="MFS"/>
</dbReference>
<dbReference type="AlphaFoldDB" id="A0A2M6IUL8"/>
<accession>A0A2M6IUL8</accession>
<name>A0A2M6IUL8_9BACT</name>
<gene>
    <name evidence="6" type="ORF">COV58_01795</name>
</gene>
<feature type="transmembrane region" description="Helical" evidence="4">
    <location>
        <begin position="302"/>
        <end position="321"/>
    </location>
</feature>
<evidence type="ECO:0000313" key="6">
    <source>
        <dbReference type="EMBL" id="PIQ73583.1"/>
    </source>
</evidence>
<feature type="transmembrane region" description="Helical" evidence="4">
    <location>
        <begin position="333"/>
        <end position="358"/>
    </location>
</feature>
<dbReference type="PANTHER" id="PTHR23530:SF1">
    <property type="entry name" value="PERMEASE, MAJOR FACILITATOR SUPERFAMILY-RELATED"/>
    <property type="match status" value="1"/>
</dbReference>
<sequence length="389" mass="43592">MKKLIAKLLLFNFFNDLVLLYPVYVLLFQKHGLDALAISMLLSIWAGTKLVLEIPSGILADKYSRRNLVLIGRVFKLIGFIVWTGAGSGILFGPFWYFAIGFTCWSISGALYSGTFSAFIYDELKTYGRESDYEKIQGYMISASLSGIVIALFVGGFVAEISYYYVFAASMITTIIAFIVLLSVKPVQKVQSTEEKNYFKFLKLVLINARKNIFLGEIIFMLVFVSSIFTAAVEFYPFLFGELGFAEGMVGFLFGVNYIFVLFGGIAVGYLTAKKGNWEIILSLIASFSILLITVFKTPFFLIGLFIAAFLITIFEIRLTNKIQKEIESHERATMLSISSFLSGGMQLILFMVFGLIIRTYGSFAMIFITGVSIMAISLYGVVIFWRRG</sequence>
<keyword evidence="1 4" id="KW-0812">Transmembrane</keyword>
<feature type="transmembrane region" description="Helical" evidence="4">
    <location>
        <begin position="139"/>
        <end position="158"/>
    </location>
</feature>
<evidence type="ECO:0000256" key="3">
    <source>
        <dbReference type="ARBA" id="ARBA00023136"/>
    </source>
</evidence>
<feature type="domain" description="Major facilitator superfamily (MFS) profile" evidence="5">
    <location>
        <begin position="2"/>
        <end position="389"/>
    </location>
</feature>
<evidence type="ECO:0000313" key="7">
    <source>
        <dbReference type="Proteomes" id="UP000231056"/>
    </source>
</evidence>
<dbReference type="Proteomes" id="UP000231056">
    <property type="component" value="Unassembled WGS sequence"/>
</dbReference>
<proteinExistence type="predicted"/>
<dbReference type="PROSITE" id="PS50850">
    <property type="entry name" value="MFS"/>
    <property type="match status" value="1"/>
</dbReference>
<dbReference type="SUPFAM" id="SSF103473">
    <property type="entry name" value="MFS general substrate transporter"/>
    <property type="match status" value="1"/>
</dbReference>
<dbReference type="Gene3D" id="1.20.1250.20">
    <property type="entry name" value="MFS general substrate transporter like domains"/>
    <property type="match status" value="1"/>
</dbReference>
<dbReference type="PANTHER" id="PTHR23530">
    <property type="entry name" value="TRANSPORT PROTEIN-RELATED"/>
    <property type="match status" value="1"/>
</dbReference>